<evidence type="ECO:0000313" key="2">
    <source>
        <dbReference type="EMBL" id="MBB6625692.1"/>
    </source>
</evidence>
<sequence>MSETDHADEQYDGSDPSPAPEPVRTGVDRVDTVIAAVEALEERPIEEHVGVFESAHDHLRRALDHQPADPA</sequence>
<dbReference type="AlphaFoldDB" id="A0A7X0V993"/>
<comment type="caution">
    <text evidence="2">The sequence shown here is derived from an EMBL/GenBank/DDBJ whole genome shotgun (WGS) entry which is preliminary data.</text>
</comment>
<feature type="region of interest" description="Disordered" evidence="1">
    <location>
        <begin position="1"/>
        <end position="27"/>
    </location>
</feature>
<evidence type="ECO:0000313" key="3">
    <source>
        <dbReference type="Proteomes" id="UP000523955"/>
    </source>
</evidence>
<gene>
    <name evidence="2" type="ORF">H5V45_00025</name>
</gene>
<dbReference type="EMBL" id="JACKXE010000001">
    <property type="protein sequence ID" value="MBB6625692.1"/>
    <property type="molecule type" value="Genomic_DNA"/>
</dbReference>
<name>A0A7X0V993_9ACTN</name>
<proteinExistence type="predicted"/>
<evidence type="ECO:0000256" key="1">
    <source>
        <dbReference type="SAM" id="MobiDB-lite"/>
    </source>
</evidence>
<organism evidence="2 3">
    <name type="scientific">Nocardioides luti</name>
    <dbReference type="NCBI Taxonomy" id="2761101"/>
    <lineage>
        <taxon>Bacteria</taxon>
        <taxon>Bacillati</taxon>
        <taxon>Actinomycetota</taxon>
        <taxon>Actinomycetes</taxon>
        <taxon>Propionibacteriales</taxon>
        <taxon>Nocardioidaceae</taxon>
        <taxon>Nocardioides</taxon>
    </lineage>
</organism>
<dbReference type="Proteomes" id="UP000523955">
    <property type="component" value="Unassembled WGS sequence"/>
</dbReference>
<dbReference type="RefSeq" id="WP_185251041.1">
    <property type="nucleotide sequence ID" value="NZ_JACKXE010000001.1"/>
</dbReference>
<accession>A0A7X0V993</accession>
<reference evidence="2 3" key="1">
    <citation type="submission" date="2020-08" db="EMBL/GenBank/DDBJ databases">
        <authorList>
            <person name="Seo M.-J."/>
        </authorList>
    </citation>
    <scope>NUCLEOTIDE SEQUENCE [LARGE SCALE GENOMIC DNA]</scope>
    <source>
        <strain evidence="2 3">KIGAM211</strain>
    </source>
</reference>
<keyword evidence="3" id="KW-1185">Reference proteome</keyword>
<protein>
    <submittedName>
        <fullName evidence="2">Uncharacterized protein</fullName>
    </submittedName>
</protein>